<dbReference type="HOGENOM" id="CLU_2564731_0_0_1"/>
<keyword evidence="1" id="KW-1133">Transmembrane helix</keyword>
<accession>M2YSX4</accession>
<keyword evidence="1" id="KW-0472">Membrane</keyword>
<dbReference type="EMBL" id="KB446560">
    <property type="protein sequence ID" value="EME80805.1"/>
    <property type="molecule type" value="Genomic_DNA"/>
</dbReference>
<organism evidence="2 3">
    <name type="scientific">Pseudocercospora fijiensis (strain CIRAD86)</name>
    <name type="common">Black leaf streak disease fungus</name>
    <name type="synonym">Mycosphaerella fijiensis</name>
    <dbReference type="NCBI Taxonomy" id="383855"/>
    <lineage>
        <taxon>Eukaryota</taxon>
        <taxon>Fungi</taxon>
        <taxon>Dikarya</taxon>
        <taxon>Ascomycota</taxon>
        <taxon>Pezizomycotina</taxon>
        <taxon>Dothideomycetes</taxon>
        <taxon>Dothideomycetidae</taxon>
        <taxon>Mycosphaerellales</taxon>
        <taxon>Mycosphaerellaceae</taxon>
        <taxon>Pseudocercospora</taxon>
    </lineage>
</organism>
<dbReference type="RefSeq" id="XP_007927880.1">
    <property type="nucleotide sequence ID" value="XM_007929689.1"/>
</dbReference>
<feature type="non-terminal residue" evidence="2">
    <location>
        <position position="82"/>
    </location>
</feature>
<name>M2YSX4_PSEFD</name>
<dbReference type="OrthoDB" id="3638925at2759"/>
<dbReference type="PANTHER" id="PTHR39614:SF2">
    <property type="entry name" value="INTEGRAL MEMBRANE PROTEIN"/>
    <property type="match status" value="1"/>
</dbReference>
<dbReference type="AlphaFoldDB" id="M2YSX4"/>
<dbReference type="GeneID" id="19342884"/>
<keyword evidence="3" id="KW-1185">Reference proteome</keyword>
<evidence type="ECO:0000313" key="2">
    <source>
        <dbReference type="EMBL" id="EME80805.1"/>
    </source>
</evidence>
<sequence length="82" mass="8771">HGAQIVVVGILCLVASTLSFLTRLCIRWPWTARLGLDDVVCMAATLVSAAQSATVFGGVSRGFGQKPQLLRESQVESVEKVK</sequence>
<dbReference type="VEuPathDB" id="FungiDB:MYCFIDRAFT_9501"/>
<keyword evidence="1" id="KW-0812">Transmembrane</keyword>
<gene>
    <name evidence="2" type="ORF">MYCFIDRAFT_9501</name>
</gene>
<feature type="transmembrane region" description="Helical" evidence="1">
    <location>
        <begin position="6"/>
        <end position="26"/>
    </location>
</feature>
<evidence type="ECO:0000256" key="1">
    <source>
        <dbReference type="SAM" id="Phobius"/>
    </source>
</evidence>
<protein>
    <submittedName>
        <fullName evidence="2">Uncharacterized protein</fullName>
    </submittedName>
</protein>
<proteinExistence type="predicted"/>
<dbReference type="Proteomes" id="UP000016932">
    <property type="component" value="Unassembled WGS sequence"/>
</dbReference>
<dbReference type="PANTHER" id="PTHR39614">
    <property type="entry name" value="INTEGRAL MEMBRANE PROTEIN"/>
    <property type="match status" value="1"/>
</dbReference>
<reference evidence="2 3" key="1">
    <citation type="journal article" date="2012" name="PLoS Pathog.">
        <title>Diverse lifestyles and strategies of plant pathogenesis encoded in the genomes of eighteen Dothideomycetes fungi.</title>
        <authorList>
            <person name="Ohm R.A."/>
            <person name="Feau N."/>
            <person name="Henrissat B."/>
            <person name="Schoch C.L."/>
            <person name="Horwitz B.A."/>
            <person name="Barry K.W."/>
            <person name="Condon B.J."/>
            <person name="Copeland A.C."/>
            <person name="Dhillon B."/>
            <person name="Glaser F."/>
            <person name="Hesse C.N."/>
            <person name="Kosti I."/>
            <person name="LaButti K."/>
            <person name="Lindquist E.A."/>
            <person name="Lucas S."/>
            <person name="Salamov A.A."/>
            <person name="Bradshaw R.E."/>
            <person name="Ciuffetti L."/>
            <person name="Hamelin R.C."/>
            <person name="Kema G.H.J."/>
            <person name="Lawrence C."/>
            <person name="Scott J.A."/>
            <person name="Spatafora J.W."/>
            <person name="Turgeon B.G."/>
            <person name="de Wit P.J.G.M."/>
            <person name="Zhong S."/>
            <person name="Goodwin S.B."/>
            <person name="Grigoriev I.V."/>
        </authorList>
    </citation>
    <scope>NUCLEOTIDE SEQUENCE [LARGE SCALE GENOMIC DNA]</scope>
    <source>
        <strain evidence="2 3">CIRAD86</strain>
    </source>
</reference>
<evidence type="ECO:0000313" key="3">
    <source>
        <dbReference type="Proteomes" id="UP000016932"/>
    </source>
</evidence>
<dbReference type="KEGG" id="pfj:MYCFIDRAFT_9501"/>
<feature type="non-terminal residue" evidence="2">
    <location>
        <position position="1"/>
    </location>
</feature>